<gene>
    <name evidence="3" type="ORF">ACFQ4L_05005</name>
</gene>
<feature type="transmembrane region" description="Helical" evidence="1">
    <location>
        <begin position="6"/>
        <end position="27"/>
    </location>
</feature>
<evidence type="ECO:0000256" key="1">
    <source>
        <dbReference type="SAM" id="Phobius"/>
    </source>
</evidence>
<name>A0ABW4DQB9_9LACO</name>
<proteinExistence type="predicted"/>
<evidence type="ECO:0000313" key="4">
    <source>
        <dbReference type="Proteomes" id="UP001597244"/>
    </source>
</evidence>
<dbReference type="RefSeq" id="WP_164506573.1">
    <property type="nucleotide sequence ID" value="NZ_JBHTOF010000033.1"/>
</dbReference>
<keyword evidence="1" id="KW-0812">Transmembrane</keyword>
<dbReference type="Proteomes" id="UP001597244">
    <property type="component" value="Unassembled WGS sequence"/>
</dbReference>
<dbReference type="Pfam" id="PF07435">
    <property type="entry name" value="YycH"/>
    <property type="match status" value="1"/>
</dbReference>
<reference evidence="4" key="1">
    <citation type="journal article" date="2019" name="Int. J. Syst. Evol. Microbiol.">
        <title>The Global Catalogue of Microorganisms (GCM) 10K type strain sequencing project: providing services to taxonomists for standard genome sequencing and annotation.</title>
        <authorList>
            <consortium name="The Broad Institute Genomics Platform"/>
            <consortium name="The Broad Institute Genome Sequencing Center for Infectious Disease"/>
            <person name="Wu L."/>
            <person name="Ma J."/>
        </authorList>
    </citation>
    <scope>NUCLEOTIDE SEQUENCE [LARGE SCALE GENOMIC DNA]</scope>
    <source>
        <strain evidence="4">CCM 8951</strain>
    </source>
</reference>
<dbReference type="EMBL" id="JBHTOF010000033">
    <property type="protein sequence ID" value="MFD1465450.1"/>
    <property type="molecule type" value="Genomic_DNA"/>
</dbReference>
<keyword evidence="1" id="KW-0472">Membrane</keyword>
<comment type="caution">
    <text evidence="3">The sequence shown here is derived from an EMBL/GenBank/DDBJ whole genome shotgun (WGS) entry which is preliminary data.</text>
</comment>
<organism evidence="3 4">
    <name type="scientific">Lapidilactobacillus mulanensis</name>
    <dbReference type="NCBI Taxonomy" id="2485999"/>
    <lineage>
        <taxon>Bacteria</taxon>
        <taxon>Bacillati</taxon>
        <taxon>Bacillota</taxon>
        <taxon>Bacilli</taxon>
        <taxon>Lactobacillales</taxon>
        <taxon>Lactobacillaceae</taxon>
        <taxon>Lapidilactobacillus</taxon>
    </lineage>
</organism>
<keyword evidence="1" id="KW-1133">Transmembrane helix</keyword>
<accession>A0ABW4DQB9</accession>
<protein>
    <submittedName>
        <fullName evidence="3">YycH family regulatory protein</fullName>
    </submittedName>
</protein>
<evidence type="ECO:0000313" key="3">
    <source>
        <dbReference type="EMBL" id="MFD1465450.1"/>
    </source>
</evidence>
<sequence>MRKTNILVRISLIIVVLISLVLSYLIWTNNQRYEKRTDTQTTTKRDVTSSDTNEQNLAQVYLPTEIISVDSKSQHHLIYNHKESLVSELRDTMKTWKIWTAHASTSKYDELISQSNTVQLVNPDQISLQLFGKVEAQKALKNAIRDRSFTRVIFSTEGDIDKVFFVNDQTKKIWQSRVTDAKVSKILSLLRAADYSAKVALRSVQGQVRTFYPEGLSLRPYSYLITRRNENTYISALLSDSANSTVDTRESGNETTYYAGNYNDYQLLVDHSTDQLKYTDNTQSDVPASLQALLEQSFKAISEVDNPLTDVRFFDADTDNNTVSFRSYVEGFPIFQQSDFGAFKVSYTNTGSQVDFSSRILQVPIPATTSRVALPSTQSVLDTLKNAGYATDKIQDIIVGYRWVPDTESTDIIDLKPTYYVQIGGKWRDYQDWLADKSEVK</sequence>
<evidence type="ECO:0000259" key="2">
    <source>
        <dbReference type="Pfam" id="PF07435"/>
    </source>
</evidence>
<feature type="domain" description="Regulatory protein YycH" evidence="2">
    <location>
        <begin position="11"/>
        <end position="429"/>
    </location>
</feature>
<keyword evidence="4" id="KW-1185">Reference proteome</keyword>
<dbReference type="InterPro" id="IPR009996">
    <property type="entry name" value="YycH"/>
</dbReference>
<dbReference type="CDD" id="cd15787">
    <property type="entry name" value="YycH_N"/>
    <property type="match status" value="1"/>
</dbReference>
<dbReference type="Gene3D" id="3.10.450.310">
    <property type="match status" value="1"/>
</dbReference>